<dbReference type="FunFam" id="3.20.20.100:FF:000006">
    <property type="entry name" value="Aldo-keto reductase family 1 member A1"/>
    <property type="match status" value="1"/>
</dbReference>
<dbReference type="Pfam" id="PF00248">
    <property type="entry name" value="Aldo_ket_red"/>
    <property type="match status" value="1"/>
</dbReference>
<evidence type="ECO:0000313" key="8">
    <source>
        <dbReference type="Proteomes" id="UP000694843"/>
    </source>
</evidence>
<feature type="site" description="Lowers pKa of active site Tyr" evidence="6">
    <location>
        <position position="81"/>
    </location>
</feature>
<gene>
    <name evidence="9" type="primary">LOC108668887</name>
</gene>
<dbReference type="GeneID" id="108668887"/>
<dbReference type="Gene3D" id="3.20.20.100">
    <property type="entry name" value="NADP-dependent oxidoreductase domain"/>
    <property type="match status" value="1"/>
</dbReference>
<keyword evidence="3" id="KW-0560">Oxidoreductase</keyword>
<protein>
    <submittedName>
        <fullName evidence="9">Aldo-keto reductase family 1 member B1</fullName>
    </submittedName>
</protein>
<dbReference type="InterPro" id="IPR023210">
    <property type="entry name" value="NADP_OxRdtase_dom"/>
</dbReference>
<keyword evidence="2" id="KW-0521">NADP</keyword>
<evidence type="ECO:0000256" key="1">
    <source>
        <dbReference type="ARBA" id="ARBA00007905"/>
    </source>
</evidence>
<sequence>MGVNIPNVLLNSGGTMPILGLGTWKSEPGEVGQAIKNALDIGYRHIDCAMIYVNEKEIGDALKSAFEEGIVKREELFITSKLWSTTHSRESVVPALQQTLADLRLDYVDLYLIHWPVGFKEGTGELHPLDEHGKHIFSDVDFVETWQGMEEAAKLGLAKAIGVSNFSAPQIDRILDKCSIPPANNQVESHPYLTQRELIDYCKSKGIAVTAYSPLGAPKRPWAQSEDPVVLEDPKVKALAASYDVTPAQLLIRFQVRLMVTL</sequence>
<dbReference type="OMA" id="LIYGNEH"/>
<organism evidence="8 9">
    <name type="scientific">Hyalella azteca</name>
    <name type="common">Amphipod</name>
    <dbReference type="NCBI Taxonomy" id="294128"/>
    <lineage>
        <taxon>Eukaryota</taxon>
        <taxon>Metazoa</taxon>
        <taxon>Ecdysozoa</taxon>
        <taxon>Arthropoda</taxon>
        <taxon>Crustacea</taxon>
        <taxon>Multicrustacea</taxon>
        <taxon>Malacostraca</taxon>
        <taxon>Eumalacostraca</taxon>
        <taxon>Peracarida</taxon>
        <taxon>Amphipoda</taxon>
        <taxon>Senticaudata</taxon>
        <taxon>Talitrida</taxon>
        <taxon>Talitroidea</taxon>
        <taxon>Hyalellidae</taxon>
        <taxon>Hyalella</taxon>
    </lineage>
</organism>
<dbReference type="KEGG" id="hazt:108668887"/>
<evidence type="ECO:0000256" key="6">
    <source>
        <dbReference type="PIRSR" id="PIRSR000097-3"/>
    </source>
</evidence>
<comment type="similarity">
    <text evidence="1">Belongs to the aldo/keto reductase family.</text>
</comment>
<dbReference type="PIRSF" id="PIRSF000097">
    <property type="entry name" value="AKR"/>
    <property type="match status" value="1"/>
</dbReference>
<dbReference type="RefSeq" id="XP_018011634.1">
    <property type="nucleotide sequence ID" value="XM_018156145.1"/>
</dbReference>
<feature type="active site" description="Proton donor" evidence="4">
    <location>
        <position position="52"/>
    </location>
</feature>
<dbReference type="SUPFAM" id="SSF51430">
    <property type="entry name" value="NAD(P)-linked oxidoreductase"/>
    <property type="match status" value="1"/>
</dbReference>
<keyword evidence="8" id="KW-1185">Reference proteome</keyword>
<dbReference type="InterPro" id="IPR018170">
    <property type="entry name" value="Aldo/ket_reductase_CS"/>
</dbReference>
<feature type="domain" description="NADP-dependent oxidoreductase" evidence="7">
    <location>
        <begin position="19"/>
        <end position="256"/>
    </location>
</feature>
<evidence type="ECO:0000256" key="5">
    <source>
        <dbReference type="PIRSR" id="PIRSR000097-2"/>
    </source>
</evidence>
<dbReference type="InterPro" id="IPR020471">
    <property type="entry name" value="AKR"/>
</dbReference>
<reference evidence="9" key="1">
    <citation type="submission" date="2025-08" db="UniProtKB">
        <authorList>
            <consortium name="RefSeq"/>
        </authorList>
    </citation>
    <scope>IDENTIFICATION</scope>
</reference>
<dbReference type="AlphaFoldDB" id="A0A8B7NDF6"/>
<dbReference type="PROSITE" id="PS00062">
    <property type="entry name" value="ALDOKETO_REDUCTASE_2"/>
    <property type="match status" value="1"/>
</dbReference>
<dbReference type="PROSITE" id="PS00798">
    <property type="entry name" value="ALDOKETO_REDUCTASE_1"/>
    <property type="match status" value="1"/>
</dbReference>
<feature type="binding site" evidence="5">
    <location>
        <position position="114"/>
    </location>
    <ligand>
        <name>substrate</name>
    </ligand>
</feature>
<dbReference type="GO" id="GO:0016491">
    <property type="term" value="F:oxidoreductase activity"/>
    <property type="evidence" value="ECO:0007669"/>
    <property type="project" value="UniProtKB-KW"/>
</dbReference>
<evidence type="ECO:0000313" key="9">
    <source>
        <dbReference type="RefSeq" id="XP_018011634.1"/>
    </source>
</evidence>
<dbReference type="OrthoDB" id="416253at2759"/>
<evidence type="ECO:0000256" key="2">
    <source>
        <dbReference type="ARBA" id="ARBA00022857"/>
    </source>
</evidence>
<dbReference type="InterPro" id="IPR036812">
    <property type="entry name" value="NAD(P)_OxRdtase_dom_sf"/>
</dbReference>
<dbReference type="Proteomes" id="UP000694843">
    <property type="component" value="Unplaced"/>
</dbReference>
<dbReference type="PANTHER" id="PTHR11732">
    <property type="entry name" value="ALDO/KETO REDUCTASE"/>
    <property type="match status" value="1"/>
</dbReference>
<proteinExistence type="inferred from homology"/>
<evidence type="ECO:0000256" key="4">
    <source>
        <dbReference type="PIRSR" id="PIRSR000097-1"/>
    </source>
</evidence>
<evidence type="ECO:0000259" key="7">
    <source>
        <dbReference type="Pfam" id="PF00248"/>
    </source>
</evidence>
<dbReference type="PRINTS" id="PR00069">
    <property type="entry name" value="ALDKETRDTASE"/>
</dbReference>
<name>A0A8B7NDF6_HYAAZ</name>
<accession>A0A8B7NDF6</accession>
<evidence type="ECO:0000256" key="3">
    <source>
        <dbReference type="ARBA" id="ARBA00023002"/>
    </source>
</evidence>